<proteinExistence type="predicted"/>
<dbReference type="AlphaFoldDB" id="A0AAW1R3Q9"/>
<keyword evidence="5" id="KW-1185">Reference proteome</keyword>
<evidence type="ECO:0000256" key="2">
    <source>
        <dbReference type="ARBA" id="ARBA00022640"/>
    </source>
</evidence>
<organism evidence="4 5">
    <name type="scientific">Elliptochloris bilobata</name>
    <dbReference type="NCBI Taxonomy" id="381761"/>
    <lineage>
        <taxon>Eukaryota</taxon>
        <taxon>Viridiplantae</taxon>
        <taxon>Chlorophyta</taxon>
        <taxon>core chlorophytes</taxon>
        <taxon>Trebouxiophyceae</taxon>
        <taxon>Trebouxiophyceae incertae sedis</taxon>
        <taxon>Elliptochloris clade</taxon>
        <taxon>Elliptochloris</taxon>
    </lineage>
</organism>
<dbReference type="InterPro" id="IPR039633">
    <property type="entry name" value="PAP"/>
</dbReference>
<accession>A0AAW1R3Q9</accession>
<evidence type="ECO:0000256" key="1">
    <source>
        <dbReference type="ARBA" id="ARBA00004474"/>
    </source>
</evidence>
<sequence length="209" mass="23535">MTYLKQAKLGAPITAKQTAEILACVDELCAIGAGQNYTRNPNLCGTWRLVYTTEKEILFIVQNAGIVNTRADKIFQVLDLRDKRNHTVFNTISLMPKPEKWVEGMSPADVVFGAFYVVGSLRVQGPQRLKFSFDEAMLKLRDRSLWLPPFGRGWFDVVYMDELVRVTRDSRGDTSVFVRQGDVEENEFGGLSITSEIAMPLARLLGIEP</sequence>
<evidence type="ECO:0000313" key="4">
    <source>
        <dbReference type="EMBL" id="KAK9828371.1"/>
    </source>
</evidence>
<comment type="subcellular location">
    <subcellularLocation>
        <location evidence="1">Plastid</location>
    </subcellularLocation>
</comment>
<protein>
    <recommendedName>
        <fullName evidence="3">Plastid lipid-associated protein/fibrillin conserved domain-containing protein</fullName>
    </recommendedName>
</protein>
<evidence type="ECO:0000259" key="3">
    <source>
        <dbReference type="Pfam" id="PF04755"/>
    </source>
</evidence>
<evidence type="ECO:0000313" key="5">
    <source>
        <dbReference type="Proteomes" id="UP001445335"/>
    </source>
</evidence>
<dbReference type="EMBL" id="JALJOU010000051">
    <property type="protein sequence ID" value="KAK9828371.1"/>
    <property type="molecule type" value="Genomic_DNA"/>
</dbReference>
<comment type="caution">
    <text evidence="4">The sequence shown here is derived from an EMBL/GenBank/DDBJ whole genome shotgun (WGS) entry which is preliminary data.</text>
</comment>
<name>A0AAW1R3Q9_9CHLO</name>
<dbReference type="Pfam" id="PF04755">
    <property type="entry name" value="PAP_fibrillin"/>
    <property type="match status" value="1"/>
</dbReference>
<dbReference type="Proteomes" id="UP001445335">
    <property type="component" value="Unassembled WGS sequence"/>
</dbReference>
<reference evidence="4 5" key="1">
    <citation type="journal article" date="2024" name="Nat. Commun.">
        <title>Phylogenomics reveals the evolutionary origins of lichenization in chlorophyte algae.</title>
        <authorList>
            <person name="Puginier C."/>
            <person name="Libourel C."/>
            <person name="Otte J."/>
            <person name="Skaloud P."/>
            <person name="Haon M."/>
            <person name="Grisel S."/>
            <person name="Petersen M."/>
            <person name="Berrin J.G."/>
            <person name="Delaux P.M."/>
            <person name="Dal Grande F."/>
            <person name="Keller J."/>
        </authorList>
    </citation>
    <scope>NUCLEOTIDE SEQUENCE [LARGE SCALE GENOMIC DNA]</scope>
    <source>
        <strain evidence="4 5">SAG 245.80</strain>
    </source>
</reference>
<dbReference type="GO" id="GO:0009536">
    <property type="term" value="C:plastid"/>
    <property type="evidence" value="ECO:0007669"/>
    <property type="project" value="UniProtKB-SubCell"/>
</dbReference>
<feature type="domain" description="Plastid lipid-associated protein/fibrillin conserved" evidence="3">
    <location>
        <begin position="5"/>
        <end position="141"/>
    </location>
</feature>
<keyword evidence="2" id="KW-0934">Plastid</keyword>
<dbReference type="PANTHER" id="PTHR31906">
    <property type="entry name" value="PLASTID-LIPID-ASSOCIATED PROTEIN 4, CHLOROPLASTIC-RELATED"/>
    <property type="match status" value="1"/>
</dbReference>
<gene>
    <name evidence="4" type="ORF">WJX81_000530</name>
</gene>
<dbReference type="InterPro" id="IPR006843">
    <property type="entry name" value="PAP/fibrillin_dom"/>
</dbReference>